<feature type="transmembrane region" description="Helical" evidence="8">
    <location>
        <begin position="184"/>
        <end position="206"/>
    </location>
</feature>
<dbReference type="GO" id="GO:0005886">
    <property type="term" value="C:plasma membrane"/>
    <property type="evidence" value="ECO:0007669"/>
    <property type="project" value="UniProtKB-SubCell"/>
</dbReference>
<name>A0A420WHQ2_9PROT</name>
<dbReference type="RefSeq" id="WP_121220298.1">
    <property type="nucleotide sequence ID" value="NZ_RBIG01000002.1"/>
</dbReference>
<dbReference type="InterPro" id="IPR035906">
    <property type="entry name" value="MetI-like_sf"/>
</dbReference>
<evidence type="ECO:0000256" key="5">
    <source>
        <dbReference type="ARBA" id="ARBA00022692"/>
    </source>
</evidence>
<dbReference type="EMBL" id="RBIG01000002">
    <property type="protein sequence ID" value="RKQ70497.1"/>
    <property type="molecule type" value="Genomic_DNA"/>
</dbReference>
<keyword evidence="2 8" id="KW-0813">Transport</keyword>
<feature type="domain" description="ABC transmembrane type-1" evidence="9">
    <location>
        <begin position="69"/>
        <end position="257"/>
    </location>
</feature>
<dbReference type="PANTHER" id="PTHR43357:SF4">
    <property type="entry name" value="INNER MEMBRANE ABC TRANSPORTER PERMEASE PROTEIN YDCV"/>
    <property type="match status" value="1"/>
</dbReference>
<dbReference type="SUPFAM" id="SSF161098">
    <property type="entry name" value="MetI-like"/>
    <property type="match status" value="1"/>
</dbReference>
<dbReference type="InterPro" id="IPR000515">
    <property type="entry name" value="MetI-like"/>
</dbReference>
<feature type="transmembrane region" description="Helical" evidence="8">
    <location>
        <begin position="238"/>
        <end position="259"/>
    </location>
</feature>
<evidence type="ECO:0000259" key="9">
    <source>
        <dbReference type="PROSITE" id="PS50928"/>
    </source>
</evidence>
<proteinExistence type="inferred from homology"/>
<evidence type="ECO:0000256" key="7">
    <source>
        <dbReference type="ARBA" id="ARBA00023136"/>
    </source>
</evidence>
<dbReference type="OrthoDB" id="9782004at2"/>
<feature type="transmembrane region" description="Helical" evidence="8">
    <location>
        <begin position="141"/>
        <end position="163"/>
    </location>
</feature>
<evidence type="ECO:0000256" key="1">
    <source>
        <dbReference type="ARBA" id="ARBA00004429"/>
    </source>
</evidence>
<evidence type="ECO:0000256" key="6">
    <source>
        <dbReference type="ARBA" id="ARBA00022989"/>
    </source>
</evidence>
<keyword evidence="4" id="KW-0997">Cell inner membrane</keyword>
<organism evidence="10 11">
    <name type="scientific">Oceanibaculum indicum</name>
    <dbReference type="NCBI Taxonomy" id="526216"/>
    <lineage>
        <taxon>Bacteria</taxon>
        <taxon>Pseudomonadati</taxon>
        <taxon>Pseudomonadota</taxon>
        <taxon>Alphaproteobacteria</taxon>
        <taxon>Rhodospirillales</taxon>
        <taxon>Oceanibaculaceae</taxon>
        <taxon>Oceanibaculum</taxon>
    </lineage>
</organism>
<dbReference type="Gene3D" id="1.10.3720.10">
    <property type="entry name" value="MetI-like"/>
    <property type="match status" value="1"/>
</dbReference>
<keyword evidence="3" id="KW-1003">Cell membrane</keyword>
<dbReference type="CDD" id="cd06261">
    <property type="entry name" value="TM_PBP2"/>
    <property type="match status" value="1"/>
</dbReference>
<keyword evidence="5 8" id="KW-0812">Transmembrane</keyword>
<keyword evidence="6 8" id="KW-1133">Transmembrane helix</keyword>
<dbReference type="Pfam" id="PF00528">
    <property type="entry name" value="BPD_transp_1"/>
    <property type="match status" value="1"/>
</dbReference>
<protein>
    <submittedName>
        <fullName evidence="10">Putative spermidine/putrescine transport system permease protein</fullName>
    </submittedName>
</protein>
<feature type="transmembrane region" description="Helical" evidence="8">
    <location>
        <begin position="73"/>
        <end position="95"/>
    </location>
</feature>
<evidence type="ECO:0000256" key="2">
    <source>
        <dbReference type="ARBA" id="ARBA00022448"/>
    </source>
</evidence>
<evidence type="ECO:0000256" key="8">
    <source>
        <dbReference type="RuleBase" id="RU363032"/>
    </source>
</evidence>
<dbReference type="GO" id="GO:0055085">
    <property type="term" value="P:transmembrane transport"/>
    <property type="evidence" value="ECO:0007669"/>
    <property type="project" value="InterPro"/>
</dbReference>
<evidence type="ECO:0000313" key="10">
    <source>
        <dbReference type="EMBL" id="RKQ70497.1"/>
    </source>
</evidence>
<gene>
    <name evidence="10" type="ORF">BCL74_2445</name>
</gene>
<dbReference type="PANTHER" id="PTHR43357">
    <property type="entry name" value="INNER MEMBRANE ABC TRANSPORTER PERMEASE PROTEIN YDCV"/>
    <property type="match status" value="1"/>
</dbReference>
<evidence type="ECO:0000313" key="11">
    <source>
        <dbReference type="Proteomes" id="UP000277424"/>
    </source>
</evidence>
<evidence type="ECO:0000256" key="4">
    <source>
        <dbReference type="ARBA" id="ARBA00022519"/>
    </source>
</evidence>
<dbReference type="PROSITE" id="PS50928">
    <property type="entry name" value="ABC_TM1"/>
    <property type="match status" value="1"/>
</dbReference>
<evidence type="ECO:0000256" key="3">
    <source>
        <dbReference type="ARBA" id="ARBA00022475"/>
    </source>
</evidence>
<comment type="similarity">
    <text evidence="8">Belongs to the binding-protein-dependent transport system permease family.</text>
</comment>
<dbReference type="Proteomes" id="UP000277424">
    <property type="component" value="Unassembled WGS sequence"/>
</dbReference>
<reference evidence="10 11" key="1">
    <citation type="submission" date="2018-10" db="EMBL/GenBank/DDBJ databases">
        <title>Comparative analysis of microorganisms from saline springs in Andes Mountain Range, Colombia.</title>
        <authorList>
            <person name="Rubin E."/>
        </authorList>
    </citation>
    <scope>NUCLEOTIDE SEQUENCE [LARGE SCALE GENOMIC DNA]</scope>
    <source>
        <strain evidence="10 11">USBA 36</strain>
    </source>
</reference>
<feature type="transmembrane region" description="Helical" evidence="8">
    <location>
        <begin position="12"/>
        <end position="38"/>
    </location>
</feature>
<keyword evidence="7 8" id="KW-0472">Membrane</keyword>
<accession>A0A420WHQ2</accession>
<comment type="caution">
    <text evidence="10">The sequence shown here is derived from an EMBL/GenBank/DDBJ whole genome shotgun (WGS) entry which is preliminary data.</text>
</comment>
<feature type="transmembrane region" description="Helical" evidence="8">
    <location>
        <begin position="107"/>
        <end position="129"/>
    </location>
</feature>
<comment type="subcellular location">
    <subcellularLocation>
        <location evidence="1">Cell inner membrane</location>
        <topology evidence="1">Multi-pass membrane protein</topology>
    </subcellularLocation>
    <subcellularLocation>
        <location evidence="8">Cell membrane</location>
        <topology evidence="8">Multi-pass membrane protein</topology>
    </subcellularLocation>
</comment>
<dbReference type="AlphaFoldDB" id="A0A420WHQ2"/>
<sequence length="277" mass="30389">MMKGDFRELFGRGMVLGGAWTVLAFLVLPMVVVIPVSITDQYYLSLPQDGVSLQHYAAFFSNDIWLSATGQSIVIAVASTLAAVVLGTLCAIGCWRLSTNASEAVRTFMLIPIIVPTIVQALAMYRFWIDLRLLDSYLGVILAHTLVAIPYVIITVSASLANFDVRLEQVARSLGASMSETIRLVIVPRILPGMLSGAIFAFTISFDEIVMVLFLTSRNIYTLPKRIWDGIEDHLDPTIAAVATLLIIVTLALLLFELWSRQRRAARLKALASEGGE</sequence>